<dbReference type="EMBL" id="JACGXA010000003">
    <property type="protein sequence ID" value="MBA8805999.1"/>
    <property type="molecule type" value="Genomic_DNA"/>
</dbReference>
<reference evidence="1 2" key="1">
    <citation type="submission" date="2020-07" db="EMBL/GenBank/DDBJ databases">
        <title>Sequencing the genomes of 1000 actinobacteria strains.</title>
        <authorList>
            <person name="Klenk H.-P."/>
        </authorList>
    </citation>
    <scope>NUCLEOTIDE SEQUENCE [LARGE SCALE GENOMIC DNA]</scope>
    <source>
        <strain evidence="1 2">DSM 21349</strain>
    </source>
</reference>
<dbReference type="AlphaFoldDB" id="A0A7W3J4E6"/>
<evidence type="ECO:0000313" key="1">
    <source>
        <dbReference type="EMBL" id="MBA8805999.1"/>
    </source>
</evidence>
<accession>A0A7W3J4E6</accession>
<sequence length="353" mass="36135">MTGAAIEVRVGGVPVRSLGYVGDVAFSHTLPGGCAEASWGMAGLAKGVASSVLRRGARVVYTVGGFPIWQGILSQPGADMESFSATGLFREASRFMALDNTGAPTYDLDAAIVQAIADGMPWIYDGGAPTGISTDKAEYLSDLIAVSSTAAAVRAGVGPDGRAYFRADPTTPTLHAVPGAGVMGQADDDYASRVKGEYVSALAGTPPVPSATAIATATLSGADELLYGTSMRFVDLKPRGLLTSTEANAVVSGMLALAGPRVGFTERLELADYQLLRDGSPACLALVREGEMVRVHGAINPGQSVTGSNFLDMVVAETSYVAGAQTITLAPLGLAPRTLADVLAVTAVEESFA</sequence>
<protein>
    <submittedName>
        <fullName evidence="1">Uncharacterized protein</fullName>
    </submittedName>
</protein>
<evidence type="ECO:0000313" key="2">
    <source>
        <dbReference type="Proteomes" id="UP000580910"/>
    </source>
</evidence>
<comment type="caution">
    <text evidence="1">The sequence shown here is derived from an EMBL/GenBank/DDBJ whole genome shotgun (WGS) entry which is preliminary data.</text>
</comment>
<proteinExistence type="predicted"/>
<organism evidence="1 2">
    <name type="scientific">Nocardioides ginsengisegetis</name>
    <dbReference type="NCBI Taxonomy" id="661491"/>
    <lineage>
        <taxon>Bacteria</taxon>
        <taxon>Bacillati</taxon>
        <taxon>Actinomycetota</taxon>
        <taxon>Actinomycetes</taxon>
        <taxon>Propionibacteriales</taxon>
        <taxon>Nocardioidaceae</taxon>
        <taxon>Nocardioides</taxon>
    </lineage>
</organism>
<gene>
    <name evidence="1" type="ORF">FB382_004344</name>
</gene>
<dbReference type="RefSeq" id="WP_182541993.1">
    <property type="nucleotide sequence ID" value="NZ_JACGXA010000003.1"/>
</dbReference>
<dbReference type="Proteomes" id="UP000580910">
    <property type="component" value="Unassembled WGS sequence"/>
</dbReference>
<keyword evidence="2" id="KW-1185">Reference proteome</keyword>
<name>A0A7W3J4E6_9ACTN</name>